<keyword evidence="3" id="KW-1185">Reference proteome</keyword>
<dbReference type="PANTHER" id="PTHR35177">
    <property type="entry name" value="HYDROGENASE MATURATION FACTOR HYBG"/>
    <property type="match status" value="1"/>
</dbReference>
<sequence>MCLAIPGRIIKVDGKTAVVDFGGVKREVRLDLLPEAGVGDYVIVHTGFAIERLDEERALEILEAWAEVERALEG</sequence>
<dbReference type="NCBIfam" id="TIGR00074">
    <property type="entry name" value="hypC_hupF"/>
    <property type="match status" value="1"/>
</dbReference>
<dbReference type="EMBL" id="LLYW01000028">
    <property type="protein sequence ID" value="KUH32897.1"/>
    <property type="molecule type" value="Genomic_DNA"/>
</dbReference>
<comment type="caution">
    <text evidence="2">The sequence shown here is derived from an EMBL/GenBank/DDBJ whole genome shotgun (WGS) entry which is preliminary data.</text>
</comment>
<accession>A0A100XX43</accession>
<dbReference type="OrthoDB" id="43695at2157"/>
<gene>
    <name evidence="2" type="ORF">APY94_08060</name>
</gene>
<dbReference type="Gene3D" id="2.30.30.140">
    <property type="match status" value="1"/>
</dbReference>
<dbReference type="GO" id="GO:0005506">
    <property type="term" value="F:iron ion binding"/>
    <property type="evidence" value="ECO:0007669"/>
    <property type="project" value="TreeGrafter"/>
</dbReference>
<evidence type="ECO:0000256" key="1">
    <source>
        <dbReference type="ARBA" id="ARBA00006018"/>
    </source>
</evidence>
<dbReference type="STRING" id="227598.APY94_08060"/>
<dbReference type="FunFam" id="2.30.30.140:FF:000022">
    <property type="entry name" value="Hydrogenase assembly chaperone HybG"/>
    <property type="match status" value="1"/>
</dbReference>
<dbReference type="GO" id="GO:0051604">
    <property type="term" value="P:protein maturation"/>
    <property type="evidence" value="ECO:0007669"/>
    <property type="project" value="TreeGrafter"/>
</dbReference>
<dbReference type="SUPFAM" id="SSF159127">
    <property type="entry name" value="HupF/HypC-like"/>
    <property type="match status" value="1"/>
</dbReference>
<proteinExistence type="inferred from homology"/>
<name>A0A100XX43_9EURY</name>
<evidence type="ECO:0000313" key="3">
    <source>
        <dbReference type="Proteomes" id="UP000053462"/>
    </source>
</evidence>
<dbReference type="InterPro" id="IPR019812">
    <property type="entry name" value="Hydgase_assmbl_chp_CS"/>
</dbReference>
<protein>
    <submittedName>
        <fullName evidence="2">Hydrogenase</fullName>
    </submittedName>
</protein>
<dbReference type="AlphaFoldDB" id="A0A100XX43"/>
<dbReference type="PANTHER" id="PTHR35177:SF2">
    <property type="entry name" value="HYDROGENASE MATURATION FACTOR HYBG"/>
    <property type="match status" value="1"/>
</dbReference>
<dbReference type="InterPro" id="IPR001109">
    <property type="entry name" value="Hydrogenase_HupF/HypC"/>
</dbReference>
<dbReference type="Pfam" id="PF01455">
    <property type="entry name" value="HupF_HypC"/>
    <property type="match status" value="1"/>
</dbReference>
<comment type="similarity">
    <text evidence="1">Belongs to the HupF/HypC family.</text>
</comment>
<dbReference type="GO" id="GO:1902670">
    <property type="term" value="F:carbon dioxide binding"/>
    <property type="evidence" value="ECO:0007669"/>
    <property type="project" value="TreeGrafter"/>
</dbReference>
<organism evidence="2 3">
    <name type="scientific">Thermococcus celericrescens</name>
    <dbReference type="NCBI Taxonomy" id="227598"/>
    <lineage>
        <taxon>Archaea</taxon>
        <taxon>Methanobacteriati</taxon>
        <taxon>Methanobacteriota</taxon>
        <taxon>Thermococci</taxon>
        <taxon>Thermococcales</taxon>
        <taxon>Thermococcaceae</taxon>
        <taxon>Thermococcus</taxon>
    </lineage>
</organism>
<dbReference type="RefSeq" id="WP_058939145.1">
    <property type="nucleotide sequence ID" value="NZ_LLYW01000028.1"/>
</dbReference>
<dbReference type="PRINTS" id="PR00445">
    <property type="entry name" value="HUPFHYPC"/>
</dbReference>
<reference evidence="2 3" key="1">
    <citation type="submission" date="2015-10" db="EMBL/GenBank/DDBJ databases">
        <title>Draft genome sequence of Thermococcus celericrescens strain DSM 17994.</title>
        <authorList>
            <person name="Hong S.-J."/>
            <person name="Park C.-E."/>
            <person name="Shin J.-H."/>
        </authorList>
    </citation>
    <scope>NUCLEOTIDE SEQUENCE [LARGE SCALE GENOMIC DNA]</scope>
    <source>
        <strain evidence="2 3">DSM 17994</strain>
    </source>
</reference>
<dbReference type="Proteomes" id="UP000053462">
    <property type="component" value="Unassembled WGS sequence"/>
</dbReference>
<evidence type="ECO:0000313" key="2">
    <source>
        <dbReference type="EMBL" id="KUH32897.1"/>
    </source>
</evidence>
<dbReference type="PROSITE" id="PS01097">
    <property type="entry name" value="HUPF_HYPC"/>
    <property type="match status" value="1"/>
</dbReference>